<gene>
    <name evidence="2" type="ordered locus">Mmcs_1302</name>
</gene>
<name>A0A5Q5BGQ8_MYCSS</name>
<dbReference type="InterPro" id="IPR050464">
    <property type="entry name" value="Zeta_carotene_desat/Oxidored"/>
</dbReference>
<dbReference type="Gene3D" id="3.90.660.20">
    <property type="entry name" value="Protoporphyrinogen oxidase, mitochondrial, domain 2"/>
    <property type="match status" value="1"/>
</dbReference>
<dbReference type="PANTHER" id="PTHR42923:SF46">
    <property type="entry name" value="AMINE OXIDASE"/>
    <property type="match status" value="1"/>
</dbReference>
<dbReference type="EC" id="5.4.99.9" evidence="2"/>
<protein>
    <submittedName>
        <fullName evidence="2">UDP-galactopyranose mutase</fullName>
        <ecNumber evidence="2">5.4.99.9</ecNumber>
    </submittedName>
</protein>
<evidence type="ECO:0000259" key="1">
    <source>
        <dbReference type="Pfam" id="PF01593"/>
    </source>
</evidence>
<evidence type="ECO:0000313" key="2">
    <source>
        <dbReference type="EMBL" id="ABG07414.1"/>
    </source>
</evidence>
<dbReference type="AlphaFoldDB" id="A0A5Q5BGQ8"/>
<organism evidence="2">
    <name type="scientific">Mycobacterium sp. (strain MCS)</name>
    <dbReference type="NCBI Taxonomy" id="164756"/>
    <lineage>
        <taxon>Bacteria</taxon>
        <taxon>Bacillati</taxon>
        <taxon>Actinomycetota</taxon>
        <taxon>Actinomycetes</taxon>
        <taxon>Mycobacteriales</taxon>
        <taxon>Mycobacteriaceae</taxon>
        <taxon>Mycobacterium</taxon>
    </lineage>
</organism>
<sequence>MSTPVEPGPVVVIGGGISGLTAAYRLARASIPVRLVESAGQLGGLGIGGEIGGVEIERFYHCVMPTDEHLLPLLEELGLAADIGWQQTTMGMNIDGRRYPFNSAVDLLRFTPLRFTQRIRFGAVSLLLRRLGRGKDLDNTRTEDWLRGVYGPTVWQRLLRPLFGAKFGDAFGEVPARYLYQRLGRESNVATRGYPLGTYRSIVDRLRESIESDGGRVDLGVGVQSVTADGDGATVRLDTGEEIAAQSVVSTVPIPLLRSLSAEPLRAELPEIRLDYQGVVNAVFLLDRPLDGHYWAPVINCGTDFDGVVEMSALTGTERYGGRTLVYVMHYCGRDSALFAEPDTEIARRWTAQLRALYPDRLTHAGAVEQVRVFKAPFVEPIPTLGYHERMPASRVGDTNVFLATTAQIYPEVTSWNSSVGLAGRVVREVIDNRESARRRTVANA</sequence>
<dbReference type="PRINTS" id="PR00469">
    <property type="entry name" value="PNDRDTASEII"/>
</dbReference>
<dbReference type="SUPFAM" id="SSF51905">
    <property type="entry name" value="FAD/NAD(P)-binding domain"/>
    <property type="match status" value="1"/>
</dbReference>
<dbReference type="KEGG" id="mmc:Mmcs_1302"/>
<dbReference type="EMBL" id="CP000384">
    <property type="protein sequence ID" value="ABG07414.1"/>
    <property type="molecule type" value="Genomic_DNA"/>
</dbReference>
<dbReference type="NCBIfam" id="NF005560">
    <property type="entry name" value="PRK07233.1"/>
    <property type="match status" value="1"/>
</dbReference>
<proteinExistence type="predicted"/>
<keyword evidence="2" id="KW-0413">Isomerase</keyword>
<feature type="domain" description="Amine oxidase" evidence="1">
    <location>
        <begin position="17"/>
        <end position="407"/>
    </location>
</feature>
<dbReference type="InterPro" id="IPR002937">
    <property type="entry name" value="Amino_oxidase"/>
</dbReference>
<dbReference type="Gene3D" id="1.10.3110.10">
    <property type="entry name" value="protoporphyrinogen ix oxidase, domain 3"/>
    <property type="match status" value="1"/>
</dbReference>
<dbReference type="GO" id="GO:0008767">
    <property type="term" value="F:UDP-galactopyranose mutase activity"/>
    <property type="evidence" value="ECO:0007669"/>
    <property type="project" value="UniProtKB-EC"/>
</dbReference>
<dbReference type="GO" id="GO:0016491">
    <property type="term" value="F:oxidoreductase activity"/>
    <property type="evidence" value="ECO:0007669"/>
    <property type="project" value="InterPro"/>
</dbReference>
<dbReference type="Pfam" id="PF01593">
    <property type="entry name" value="Amino_oxidase"/>
    <property type="match status" value="1"/>
</dbReference>
<accession>A0A5Q5BGQ8</accession>
<dbReference type="InterPro" id="IPR036188">
    <property type="entry name" value="FAD/NAD-bd_sf"/>
</dbReference>
<dbReference type="PANTHER" id="PTHR42923">
    <property type="entry name" value="PROTOPORPHYRINOGEN OXIDASE"/>
    <property type="match status" value="1"/>
</dbReference>
<dbReference type="Gene3D" id="3.50.50.60">
    <property type="entry name" value="FAD/NAD(P)-binding domain"/>
    <property type="match status" value="1"/>
</dbReference>
<reference evidence="2" key="1">
    <citation type="submission" date="2006-06" db="EMBL/GenBank/DDBJ databases">
        <title>Complete sequence of chromosome of Mycobacterium sp. MCS.</title>
        <authorList>
            <consortium name="US DOE Joint Genome Institute"/>
            <person name="Copeland A."/>
            <person name="Lucas S."/>
            <person name="Lapidus A."/>
            <person name="Barry K."/>
            <person name="Detter J.C."/>
            <person name="Glavina del Rio T."/>
            <person name="Hammon N."/>
            <person name="Israni S."/>
            <person name="Dalin E."/>
            <person name="Tice H."/>
            <person name="Pitluck S."/>
            <person name="Martinez M."/>
            <person name="Schmutz J."/>
            <person name="Larimer F."/>
            <person name="Land M."/>
            <person name="Hauser L."/>
            <person name="Kyrpides N."/>
            <person name="Kim E."/>
            <person name="Miller C.D."/>
            <person name="Hughes J.E."/>
            <person name="Anderson A.J."/>
            <person name="Sims R.C."/>
            <person name="Richardson P."/>
        </authorList>
    </citation>
    <scope>NUCLEOTIDE SEQUENCE [LARGE SCALE GENOMIC DNA]</scope>
    <source>
        <strain evidence="2">MCS</strain>
    </source>
</reference>